<protein>
    <submittedName>
        <fullName evidence="3">Uncharacterized protein</fullName>
    </submittedName>
</protein>
<feature type="compositionally biased region" description="Low complexity" evidence="2">
    <location>
        <begin position="444"/>
        <end position="454"/>
    </location>
</feature>
<feature type="region of interest" description="Disordered" evidence="2">
    <location>
        <begin position="429"/>
        <end position="483"/>
    </location>
</feature>
<keyword evidence="4" id="KW-1185">Reference proteome</keyword>
<feature type="compositionally biased region" description="Polar residues" evidence="2">
    <location>
        <begin position="296"/>
        <end position="306"/>
    </location>
</feature>
<proteinExistence type="predicted"/>
<accession>A0AA39QVX5</accession>
<reference evidence="3" key="1">
    <citation type="submission" date="2023-03" db="EMBL/GenBank/DDBJ databases">
        <title>Complete genome of Cladonia borealis.</title>
        <authorList>
            <person name="Park H."/>
        </authorList>
    </citation>
    <scope>NUCLEOTIDE SEQUENCE</scope>
    <source>
        <strain evidence="3">ANT050790</strain>
    </source>
</reference>
<evidence type="ECO:0000256" key="1">
    <source>
        <dbReference type="SAM" id="Coils"/>
    </source>
</evidence>
<feature type="region of interest" description="Disordered" evidence="2">
    <location>
        <begin position="258"/>
        <end position="368"/>
    </location>
</feature>
<evidence type="ECO:0000313" key="4">
    <source>
        <dbReference type="Proteomes" id="UP001166286"/>
    </source>
</evidence>
<keyword evidence="1" id="KW-0175">Coiled coil</keyword>
<feature type="region of interest" description="Disordered" evidence="2">
    <location>
        <begin position="1"/>
        <end position="20"/>
    </location>
</feature>
<dbReference type="Proteomes" id="UP001166286">
    <property type="component" value="Unassembled WGS sequence"/>
</dbReference>
<organism evidence="3 4">
    <name type="scientific">Cladonia borealis</name>
    <dbReference type="NCBI Taxonomy" id="184061"/>
    <lineage>
        <taxon>Eukaryota</taxon>
        <taxon>Fungi</taxon>
        <taxon>Dikarya</taxon>
        <taxon>Ascomycota</taxon>
        <taxon>Pezizomycotina</taxon>
        <taxon>Lecanoromycetes</taxon>
        <taxon>OSLEUM clade</taxon>
        <taxon>Lecanoromycetidae</taxon>
        <taxon>Lecanorales</taxon>
        <taxon>Lecanorineae</taxon>
        <taxon>Cladoniaceae</taxon>
        <taxon>Cladonia</taxon>
    </lineage>
</organism>
<evidence type="ECO:0000313" key="3">
    <source>
        <dbReference type="EMBL" id="KAK0510227.1"/>
    </source>
</evidence>
<evidence type="ECO:0000256" key="2">
    <source>
        <dbReference type="SAM" id="MobiDB-lite"/>
    </source>
</evidence>
<feature type="compositionally biased region" description="Basic and acidic residues" evidence="2">
    <location>
        <begin position="283"/>
        <end position="295"/>
    </location>
</feature>
<dbReference type="AlphaFoldDB" id="A0AA39QVX5"/>
<sequence length="483" mass="54386">MGSIPSSKDPGRSGDTGSPLACILHPTRDVATNSTTQLSFKSRARDQILRLHRELMAERERYEQVVKKLREQNKEDVVSLSSRVEYFEAQWSRLQRRMSELWLEVEGLKLQGYTYCPKSDASVQTPNCYTTNSSTQTRETSLRNAATQTRENAHSNLGVKDAEELMQWRTSFKHVSGTPAQRAEASRSILRKFSFEQNKNFHLLQNGNVLRKEIKELDHDKAQLKSENRRLQERNINLSTEIDKEMSKREKLLRAVEEYQGTSKPQNETKRLTSAAGPSSSRRVSDENNHAETKRLTNTAGPSSSRRVSDDNNHPDSPKSAQLAKRKREVSELDSQQDEPLPASQRRRTGYSDPGWGPGERQGTIMAPWTAPQNGFGYSGLLESSTMWSMPPTGAPVGPSWATGFNIPAAPYPMSGIYPASYPMWPNGVPDGPSRKSGYAETLPTRSPSPTSRSEYSFTNESMPKVPLPVQKKWRHSMLKRGD</sequence>
<gene>
    <name evidence="3" type="ORF">JMJ35_007621</name>
</gene>
<name>A0AA39QVX5_9LECA</name>
<feature type="compositionally biased region" description="Basic and acidic residues" evidence="2">
    <location>
        <begin position="307"/>
        <end position="317"/>
    </location>
</feature>
<feature type="coiled-coil region" evidence="1">
    <location>
        <begin position="41"/>
        <end position="75"/>
    </location>
</feature>
<feature type="compositionally biased region" description="Basic residues" evidence="2">
    <location>
        <begin position="472"/>
        <end position="483"/>
    </location>
</feature>
<comment type="caution">
    <text evidence="3">The sequence shown here is derived from an EMBL/GenBank/DDBJ whole genome shotgun (WGS) entry which is preliminary data.</text>
</comment>
<dbReference type="EMBL" id="JAFEKC020000017">
    <property type="protein sequence ID" value="KAK0510227.1"/>
    <property type="molecule type" value="Genomic_DNA"/>
</dbReference>